<dbReference type="NCBIfam" id="TIGR00810">
    <property type="entry name" value="secG"/>
    <property type="match status" value="1"/>
</dbReference>
<evidence type="ECO:0000256" key="2">
    <source>
        <dbReference type="ARBA" id="ARBA00008445"/>
    </source>
</evidence>
<comment type="similarity">
    <text evidence="2 10">Belongs to the SecG family.</text>
</comment>
<accession>A0A1G2HGS5</accession>
<keyword evidence="3 10" id="KW-0813">Transport</keyword>
<dbReference type="PANTHER" id="PTHR34182:SF1">
    <property type="entry name" value="PROTEIN-EXPORT MEMBRANE PROTEIN SECG"/>
    <property type="match status" value="1"/>
</dbReference>
<dbReference type="Proteomes" id="UP000179153">
    <property type="component" value="Unassembled WGS sequence"/>
</dbReference>
<name>A0A1G2HGS5_9BACT</name>
<dbReference type="Pfam" id="PF03840">
    <property type="entry name" value="SecG"/>
    <property type="match status" value="1"/>
</dbReference>
<evidence type="ECO:0000256" key="4">
    <source>
        <dbReference type="ARBA" id="ARBA00022475"/>
    </source>
</evidence>
<keyword evidence="6 10" id="KW-0653">Protein transport</keyword>
<dbReference type="GO" id="GO:0009306">
    <property type="term" value="P:protein secretion"/>
    <property type="evidence" value="ECO:0007669"/>
    <property type="project" value="UniProtKB-UniRule"/>
</dbReference>
<keyword evidence="5 10" id="KW-0812">Transmembrane</keyword>
<evidence type="ECO:0000313" key="12">
    <source>
        <dbReference type="Proteomes" id="UP000179153"/>
    </source>
</evidence>
<dbReference type="PRINTS" id="PR01651">
    <property type="entry name" value="SECGEXPORT"/>
</dbReference>
<protein>
    <recommendedName>
        <fullName evidence="10">Protein-export membrane protein SecG</fullName>
    </recommendedName>
</protein>
<evidence type="ECO:0000256" key="10">
    <source>
        <dbReference type="RuleBase" id="RU365087"/>
    </source>
</evidence>
<proteinExistence type="inferred from homology"/>
<feature type="transmembrane region" description="Helical" evidence="10">
    <location>
        <begin position="6"/>
        <end position="24"/>
    </location>
</feature>
<keyword evidence="4 10" id="KW-1003">Cell membrane</keyword>
<comment type="subcellular location">
    <subcellularLocation>
        <location evidence="1 10">Cell membrane</location>
        <topology evidence="1 10">Multi-pass membrane protein</topology>
    </subcellularLocation>
</comment>
<evidence type="ECO:0000256" key="8">
    <source>
        <dbReference type="ARBA" id="ARBA00023010"/>
    </source>
</evidence>
<dbReference type="GO" id="GO:0065002">
    <property type="term" value="P:intracellular protein transmembrane transport"/>
    <property type="evidence" value="ECO:0007669"/>
    <property type="project" value="TreeGrafter"/>
</dbReference>
<dbReference type="AlphaFoldDB" id="A0A1G2HGS5"/>
<feature type="transmembrane region" description="Helical" evidence="10">
    <location>
        <begin position="52"/>
        <end position="74"/>
    </location>
</feature>
<dbReference type="GO" id="GO:0015450">
    <property type="term" value="F:protein-transporting ATPase activity"/>
    <property type="evidence" value="ECO:0007669"/>
    <property type="project" value="UniProtKB-UniRule"/>
</dbReference>
<evidence type="ECO:0000256" key="3">
    <source>
        <dbReference type="ARBA" id="ARBA00022448"/>
    </source>
</evidence>
<comment type="caution">
    <text evidence="11">The sequence shown here is derived from an EMBL/GenBank/DDBJ whole genome shotgun (WGS) entry which is preliminary data.</text>
</comment>
<evidence type="ECO:0000256" key="7">
    <source>
        <dbReference type="ARBA" id="ARBA00022989"/>
    </source>
</evidence>
<evidence type="ECO:0000256" key="5">
    <source>
        <dbReference type="ARBA" id="ARBA00022692"/>
    </source>
</evidence>
<dbReference type="GO" id="GO:0005886">
    <property type="term" value="C:plasma membrane"/>
    <property type="evidence" value="ECO:0007669"/>
    <property type="project" value="UniProtKB-SubCell"/>
</dbReference>
<evidence type="ECO:0000313" key="11">
    <source>
        <dbReference type="EMBL" id="OGZ61078.1"/>
    </source>
</evidence>
<sequence length="76" mass="8052">MNIDKVLLIIQIIVSIALVTTILLQRRGSGLGGAFGGAGGAGYYQKRGAEKVLFNITILLAILFVGFSFLTLVLGR</sequence>
<keyword evidence="9 10" id="KW-0472">Membrane</keyword>
<keyword evidence="8 10" id="KW-0811">Translocation</keyword>
<dbReference type="EMBL" id="MHOI01000030">
    <property type="protein sequence ID" value="OGZ61078.1"/>
    <property type="molecule type" value="Genomic_DNA"/>
</dbReference>
<evidence type="ECO:0000256" key="1">
    <source>
        <dbReference type="ARBA" id="ARBA00004651"/>
    </source>
</evidence>
<keyword evidence="7 10" id="KW-1133">Transmembrane helix</keyword>
<dbReference type="PANTHER" id="PTHR34182">
    <property type="entry name" value="PROTEIN-EXPORT MEMBRANE PROTEIN SECG"/>
    <property type="match status" value="1"/>
</dbReference>
<evidence type="ECO:0000256" key="6">
    <source>
        <dbReference type="ARBA" id="ARBA00022927"/>
    </source>
</evidence>
<reference evidence="11 12" key="1">
    <citation type="journal article" date="2016" name="Nat. Commun.">
        <title>Thousands of microbial genomes shed light on interconnected biogeochemical processes in an aquifer system.</title>
        <authorList>
            <person name="Anantharaman K."/>
            <person name="Brown C.T."/>
            <person name="Hug L.A."/>
            <person name="Sharon I."/>
            <person name="Castelle C.J."/>
            <person name="Probst A.J."/>
            <person name="Thomas B.C."/>
            <person name="Singh A."/>
            <person name="Wilkins M.J."/>
            <person name="Karaoz U."/>
            <person name="Brodie E.L."/>
            <person name="Williams K.H."/>
            <person name="Hubbard S.S."/>
            <person name="Banfield J.F."/>
        </authorList>
    </citation>
    <scope>NUCLEOTIDE SEQUENCE [LARGE SCALE GENOMIC DNA]</scope>
</reference>
<comment type="function">
    <text evidence="10">Involved in protein export. Participates in an early event of protein translocation.</text>
</comment>
<evidence type="ECO:0000256" key="9">
    <source>
        <dbReference type="ARBA" id="ARBA00023136"/>
    </source>
</evidence>
<dbReference type="STRING" id="1802163.A2932_02295"/>
<gene>
    <name evidence="11" type="ORF">A2932_02295</name>
</gene>
<dbReference type="GO" id="GO:0043952">
    <property type="term" value="P:protein transport by the Sec complex"/>
    <property type="evidence" value="ECO:0007669"/>
    <property type="project" value="TreeGrafter"/>
</dbReference>
<dbReference type="InterPro" id="IPR004692">
    <property type="entry name" value="SecG"/>
</dbReference>
<organism evidence="11 12">
    <name type="scientific">Candidatus Spechtbacteria bacterium RIFCSPLOWO2_01_FULL_46_10</name>
    <dbReference type="NCBI Taxonomy" id="1802163"/>
    <lineage>
        <taxon>Bacteria</taxon>
        <taxon>Candidatus Spechtiibacteriota</taxon>
    </lineage>
</organism>